<proteinExistence type="predicted"/>
<organism evidence="1 2">
    <name type="scientific">Portunus trituberculatus</name>
    <name type="common">Swimming crab</name>
    <name type="synonym">Neptunus trituberculatus</name>
    <dbReference type="NCBI Taxonomy" id="210409"/>
    <lineage>
        <taxon>Eukaryota</taxon>
        <taxon>Metazoa</taxon>
        <taxon>Ecdysozoa</taxon>
        <taxon>Arthropoda</taxon>
        <taxon>Crustacea</taxon>
        <taxon>Multicrustacea</taxon>
        <taxon>Malacostraca</taxon>
        <taxon>Eumalacostraca</taxon>
        <taxon>Eucarida</taxon>
        <taxon>Decapoda</taxon>
        <taxon>Pleocyemata</taxon>
        <taxon>Brachyura</taxon>
        <taxon>Eubrachyura</taxon>
        <taxon>Portunoidea</taxon>
        <taxon>Portunidae</taxon>
        <taxon>Portuninae</taxon>
        <taxon>Portunus</taxon>
    </lineage>
</organism>
<dbReference type="Proteomes" id="UP000324222">
    <property type="component" value="Unassembled WGS sequence"/>
</dbReference>
<reference evidence="1 2" key="1">
    <citation type="submission" date="2019-05" db="EMBL/GenBank/DDBJ databases">
        <title>Another draft genome of Portunus trituberculatus and its Hox gene families provides insights of decapod evolution.</title>
        <authorList>
            <person name="Jeong J.-H."/>
            <person name="Song I."/>
            <person name="Kim S."/>
            <person name="Choi T."/>
            <person name="Kim D."/>
            <person name="Ryu S."/>
            <person name="Kim W."/>
        </authorList>
    </citation>
    <scope>NUCLEOTIDE SEQUENCE [LARGE SCALE GENOMIC DNA]</scope>
    <source>
        <tissue evidence="1">Muscle</tissue>
    </source>
</reference>
<protein>
    <submittedName>
        <fullName evidence="1">Uncharacterized protein</fullName>
    </submittedName>
</protein>
<dbReference type="EMBL" id="VSRR010055305">
    <property type="protein sequence ID" value="MPC80889.1"/>
    <property type="molecule type" value="Genomic_DNA"/>
</dbReference>
<dbReference type="AlphaFoldDB" id="A0A5B7IG96"/>
<comment type="caution">
    <text evidence="1">The sequence shown here is derived from an EMBL/GenBank/DDBJ whole genome shotgun (WGS) entry which is preliminary data.</text>
</comment>
<evidence type="ECO:0000313" key="2">
    <source>
        <dbReference type="Proteomes" id="UP000324222"/>
    </source>
</evidence>
<name>A0A5B7IG96_PORTR</name>
<gene>
    <name evidence="1" type="ORF">E2C01_075485</name>
</gene>
<sequence>MGKVAARSTAPVLAIQEHITRQAAGRAVLRYLDKTVSRAAPRGVRDKPRSQLDIATPLFPLSFVPPAPGNEASCLPLLPEACGVSGRARQGETRRCGSD</sequence>
<evidence type="ECO:0000313" key="1">
    <source>
        <dbReference type="EMBL" id="MPC80889.1"/>
    </source>
</evidence>
<accession>A0A5B7IG96</accession>
<keyword evidence="2" id="KW-1185">Reference proteome</keyword>